<dbReference type="InterPro" id="IPR001005">
    <property type="entry name" value="SANT/Myb"/>
</dbReference>
<dbReference type="Pfam" id="PF00249">
    <property type="entry name" value="Myb_DNA-binding"/>
    <property type="match status" value="3"/>
</dbReference>
<dbReference type="FunFam" id="1.10.10.60:FF:000010">
    <property type="entry name" value="Transcriptional activator Myb isoform A"/>
    <property type="match status" value="1"/>
</dbReference>
<dbReference type="Gene3D" id="1.10.10.60">
    <property type="entry name" value="Homeodomain-like"/>
    <property type="match status" value="3"/>
</dbReference>
<dbReference type="PROSITE" id="PS51294">
    <property type="entry name" value="HTH_MYB"/>
    <property type="match status" value="3"/>
</dbReference>
<feature type="domain" description="HTH myb-type" evidence="4">
    <location>
        <begin position="85"/>
        <end position="134"/>
    </location>
</feature>
<dbReference type="GO" id="GO:0005634">
    <property type="term" value="C:nucleus"/>
    <property type="evidence" value="ECO:0007669"/>
    <property type="project" value="TreeGrafter"/>
</dbReference>
<dbReference type="InterPro" id="IPR050560">
    <property type="entry name" value="MYB_TF"/>
</dbReference>
<sequence>AIGWNEISEKLPGRTDVQCRARWKNHLQPDLVKGPWTKEEDDLVVELVKKHGPRKWAFIAKHLKGRIGKQCRERWHNHLNPEIDKSDWTIEEDWIIHEARKKVGNKWAEIAKLFKGRTDNAIKNHWNSSLRRRVEKQGIETLKVYFNRLLEYLTGECPESVKETIEKLGQASSNMSFNSSSHSRSKVGRLSFKSRIVPPFSLDERNGLIHELNFHQIGAAEQLQLDLRDRQFVLEHEFWIQYVCPASTSQQAPLLRTRRLPSV</sequence>
<keyword evidence="2" id="KW-0238">DNA-binding</keyword>
<dbReference type="GO" id="GO:0000978">
    <property type="term" value="F:RNA polymerase II cis-regulatory region sequence-specific DNA binding"/>
    <property type="evidence" value="ECO:0007669"/>
    <property type="project" value="TreeGrafter"/>
</dbReference>
<dbReference type="Proteomes" id="UP000011014">
    <property type="component" value="Unassembled WGS sequence"/>
</dbReference>
<reference evidence="5" key="1">
    <citation type="journal article" date="2010" name="Science">
        <title>Plasticity of animal genome architecture unmasked by rapid evolution of a pelagic tunicate.</title>
        <authorList>
            <person name="Denoeud F."/>
            <person name="Henriet S."/>
            <person name="Mungpakdee S."/>
            <person name="Aury J.M."/>
            <person name="Da Silva C."/>
            <person name="Brinkmann H."/>
            <person name="Mikhaleva J."/>
            <person name="Olsen L.C."/>
            <person name="Jubin C."/>
            <person name="Canestro C."/>
            <person name="Bouquet J.M."/>
            <person name="Danks G."/>
            <person name="Poulain J."/>
            <person name="Campsteijn C."/>
            <person name="Adamski M."/>
            <person name="Cross I."/>
            <person name="Yadetie F."/>
            <person name="Muffato M."/>
            <person name="Louis A."/>
            <person name="Butcher S."/>
            <person name="Tsagkogeorga G."/>
            <person name="Konrad A."/>
            <person name="Singh S."/>
            <person name="Jensen M.F."/>
            <person name="Cong E.H."/>
            <person name="Eikeseth-Otteraa H."/>
            <person name="Noel B."/>
            <person name="Anthouard V."/>
            <person name="Porcel B.M."/>
            <person name="Kachouri-Lafond R."/>
            <person name="Nishino A."/>
            <person name="Ugolini M."/>
            <person name="Chourrout P."/>
            <person name="Nishida H."/>
            <person name="Aasland R."/>
            <person name="Huzurbazar S."/>
            <person name="Westhof E."/>
            <person name="Delsuc F."/>
            <person name="Lehrach H."/>
            <person name="Reinhardt R."/>
            <person name="Weissenbach J."/>
            <person name="Roy S.W."/>
            <person name="Artiguenave F."/>
            <person name="Postlethwait J.H."/>
            <person name="Manak J.R."/>
            <person name="Thompson E.M."/>
            <person name="Jaillon O."/>
            <person name="Du Pasquier L."/>
            <person name="Boudinot P."/>
            <person name="Liberles D.A."/>
            <person name="Volff J.N."/>
            <person name="Philippe H."/>
            <person name="Lenhard B."/>
            <person name="Roest Crollius H."/>
            <person name="Wincker P."/>
            <person name="Chourrout D."/>
        </authorList>
    </citation>
    <scope>NUCLEOTIDE SEQUENCE [LARGE SCALE GENOMIC DNA]</scope>
</reference>
<evidence type="ECO:0000259" key="4">
    <source>
        <dbReference type="PROSITE" id="PS51294"/>
    </source>
</evidence>
<proteinExistence type="predicted"/>
<feature type="domain" description="Myb-like" evidence="3">
    <location>
        <begin position="80"/>
        <end position="130"/>
    </location>
</feature>
<accession>E4YY42</accession>
<feature type="domain" description="Myb-like" evidence="3">
    <location>
        <begin position="28"/>
        <end position="79"/>
    </location>
</feature>
<dbReference type="SMART" id="SM00717">
    <property type="entry name" value="SANT"/>
    <property type="match status" value="3"/>
</dbReference>
<evidence type="ECO:0000256" key="1">
    <source>
        <dbReference type="ARBA" id="ARBA00022737"/>
    </source>
</evidence>
<feature type="domain" description="Myb-like" evidence="3">
    <location>
        <begin position="1"/>
        <end position="27"/>
    </location>
</feature>
<evidence type="ECO:0000259" key="3">
    <source>
        <dbReference type="PROSITE" id="PS50090"/>
    </source>
</evidence>
<dbReference type="CDD" id="cd00167">
    <property type="entry name" value="SANT"/>
    <property type="match status" value="3"/>
</dbReference>
<feature type="domain" description="HTH myb-type" evidence="4">
    <location>
        <begin position="28"/>
        <end position="83"/>
    </location>
</feature>
<dbReference type="InterPro" id="IPR009057">
    <property type="entry name" value="Homeodomain-like_sf"/>
</dbReference>
<keyword evidence="1" id="KW-0677">Repeat</keyword>
<protein>
    <submittedName>
        <fullName evidence="5">Uncharacterized protein</fullName>
    </submittedName>
</protein>
<organism evidence="5">
    <name type="scientific">Oikopleura dioica</name>
    <name type="common">Tunicate</name>
    <dbReference type="NCBI Taxonomy" id="34765"/>
    <lineage>
        <taxon>Eukaryota</taxon>
        <taxon>Metazoa</taxon>
        <taxon>Chordata</taxon>
        <taxon>Tunicata</taxon>
        <taxon>Appendicularia</taxon>
        <taxon>Copelata</taxon>
        <taxon>Oikopleuridae</taxon>
        <taxon>Oikopleura</taxon>
    </lineage>
</organism>
<evidence type="ECO:0000313" key="5">
    <source>
        <dbReference type="EMBL" id="CBY40375.1"/>
    </source>
</evidence>
<dbReference type="GO" id="GO:0000981">
    <property type="term" value="F:DNA-binding transcription factor activity, RNA polymerase II-specific"/>
    <property type="evidence" value="ECO:0007669"/>
    <property type="project" value="TreeGrafter"/>
</dbReference>
<dbReference type="AlphaFoldDB" id="E4YY42"/>
<name>E4YY42_OIKDI</name>
<dbReference type="EMBL" id="FN655894">
    <property type="protein sequence ID" value="CBY40375.1"/>
    <property type="molecule type" value="Genomic_DNA"/>
</dbReference>
<dbReference type="PANTHER" id="PTHR45614:SF25">
    <property type="entry name" value="MYB PROTEIN"/>
    <property type="match status" value="1"/>
</dbReference>
<evidence type="ECO:0000256" key="2">
    <source>
        <dbReference type="ARBA" id="ARBA00023125"/>
    </source>
</evidence>
<dbReference type="InterPro" id="IPR017930">
    <property type="entry name" value="Myb_dom"/>
</dbReference>
<dbReference type="PROSITE" id="PS50090">
    <property type="entry name" value="MYB_LIKE"/>
    <property type="match status" value="3"/>
</dbReference>
<dbReference type="PANTHER" id="PTHR45614">
    <property type="entry name" value="MYB PROTEIN-RELATED"/>
    <property type="match status" value="1"/>
</dbReference>
<gene>
    <name evidence="5" type="ORF">GSOID_T00022372001</name>
</gene>
<feature type="domain" description="HTH myb-type" evidence="4">
    <location>
        <begin position="1"/>
        <end position="27"/>
    </location>
</feature>
<feature type="non-terminal residue" evidence="5">
    <location>
        <position position="1"/>
    </location>
</feature>
<dbReference type="SUPFAM" id="SSF46689">
    <property type="entry name" value="Homeodomain-like"/>
    <property type="match status" value="2"/>
</dbReference>